<feature type="compositionally biased region" description="Polar residues" evidence="1">
    <location>
        <begin position="48"/>
        <end position="58"/>
    </location>
</feature>
<dbReference type="Proteomes" id="UP000637359">
    <property type="component" value="Unassembled WGS sequence"/>
</dbReference>
<reference evidence="3" key="1">
    <citation type="submission" date="2020-08" db="EMBL/GenBank/DDBJ databases">
        <title>Genome public.</title>
        <authorList>
            <person name="Liu C."/>
            <person name="Sun Q."/>
        </authorList>
    </citation>
    <scope>NUCLEOTIDE SEQUENCE</scope>
    <source>
        <strain evidence="3">BX22</strain>
    </source>
</reference>
<evidence type="ECO:0000256" key="2">
    <source>
        <dbReference type="SAM" id="Phobius"/>
    </source>
</evidence>
<keyword evidence="4" id="KW-1185">Reference proteome</keyword>
<keyword evidence="2" id="KW-0472">Membrane</keyword>
<dbReference type="EMBL" id="JACOOL010000005">
    <property type="protein sequence ID" value="MBC5636924.1"/>
    <property type="molecule type" value="Genomic_DNA"/>
</dbReference>
<feature type="region of interest" description="Disordered" evidence="1">
    <location>
        <begin position="38"/>
        <end position="58"/>
    </location>
</feature>
<proteinExistence type="predicted"/>
<dbReference type="AlphaFoldDB" id="A0A923L5P3"/>
<keyword evidence="2" id="KW-0812">Transmembrane</keyword>
<gene>
    <name evidence="3" type="primary">ytzI</name>
    <name evidence="3" type="ORF">H8S33_08850</name>
</gene>
<feature type="transmembrane region" description="Helical" evidence="2">
    <location>
        <begin position="6"/>
        <end position="24"/>
    </location>
</feature>
<evidence type="ECO:0000313" key="4">
    <source>
        <dbReference type="Proteomes" id="UP000637359"/>
    </source>
</evidence>
<name>A0A923L5P3_9BACI</name>
<keyword evidence="2" id="KW-1133">Transmembrane helix</keyword>
<sequence>MIWVVAVICILITGIVLYLSILTLDKGYSYKHKVDPLPSNVEEEAERNQGNSSSRDHS</sequence>
<protein>
    <submittedName>
        <fullName evidence="3">YtzI protein</fullName>
    </submittedName>
</protein>
<dbReference type="RefSeq" id="WP_186869635.1">
    <property type="nucleotide sequence ID" value="NZ_JACOOL010000005.1"/>
</dbReference>
<comment type="caution">
    <text evidence="3">The sequence shown here is derived from an EMBL/GenBank/DDBJ whole genome shotgun (WGS) entry which is preliminary data.</text>
</comment>
<evidence type="ECO:0000313" key="3">
    <source>
        <dbReference type="EMBL" id="MBC5636924.1"/>
    </source>
</evidence>
<accession>A0A923L5P3</accession>
<evidence type="ECO:0000256" key="1">
    <source>
        <dbReference type="SAM" id="MobiDB-lite"/>
    </source>
</evidence>
<dbReference type="InterPro" id="IPR047753">
    <property type="entry name" value="YtzI-like"/>
</dbReference>
<organism evidence="3 4">
    <name type="scientific">Ornithinibacillus hominis</name>
    <dbReference type="NCBI Taxonomy" id="2763055"/>
    <lineage>
        <taxon>Bacteria</taxon>
        <taxon>Bacillati</taxon>
        <taxon>Bacillota</taxon>
        <taxon>Bacilli</taxon>
        <taxon>Bacillales</taxon>
        <taxon>Bacillaceae</taxon>
        <taxon>Ornithinibacillus</taxon>
    </lineage>
</organism>
<dbReference type="NCBIfam" id="NF033232">
    <property type="entry name" value="small_YtzI"/>
    <property type="match status" value="1"/>
</dbReference>